<name>A0A1M4VZT7_STRHI</name>
<dbReference type="InterPro" id="IPR003788">
    <property type="entry name" value="NDUFAF7"/>
</dbReference>
<dbReference type="SUPFAM" id="SSF53335">
    <property type="entry name" value="S-adenosyl-L-methionine-dependent methyltransferases"/>
    <property type="match status" value="1"/>
</dbReference>
<feature type="region of interest" description="Disordered" evidence="3">
    <location>
        <begin position="1"/>
        <end position="26"/>
    </location>
</feature>
<dbReference type="PANTHER" id="PTHR12049">
    <property type="entry name" value="PROTEIN ARGININE METHYLTRANSFERASE NDUFAF7, MITOCHONDRIAL"/>
    <property type="match status" value="1"/>
</dbReference>
<keyword evidence="5" id="KW-1185">Reference proteome</keyword>
<organism evidence="4 5">
    <name type="scientific">Streptoalloteichus hindustanus</name>
    <dbReference type="NCBI Taxonomy" id="2017"/>
    <lineage>
        <taxon>Bacteria</taxon>
        <taxon>Bacillati</taxon>
        <taxon>Actinomycetota</taxon>
        <taxon>Actinomycetes</taxon>
        <taxon>Pseudonocardiales</taxon>
        <taxon>Pseudonocardiaceae</taxon>
        <taxon>Streptoalloteichus</taxon>
    </lineage>
</organism>
<keyword evidence="1 4" id="KW-0489">Methyltransferase</keyword>
<dbReference type="AlphaFoldDB" id="A0A1M4VZT7"/>
<dbReference type="GO" id="GO:0035243">
    <property type="term" value="F:protein-arginine omega-N symmetric methyltransferase activity"/>
    <property type="evidence" value="ECO:0007669"/>
    <property type="project" value="TreeGrafter"/>
</dbReference>
<evidence type="ECO:0000313" key="4">
    <source>
        <dbReference type="EMBL" id="SHE74521.1"/>
    </source>
</evidence>
<proteinExistence type="predicted"/>
<accession>A0A1M4VZT7</accession>
<dbReference type="Pfam" id="PF02636">
    <property type="entry name" value="Methyltransf_28"/>
    <property type="match status" value="1"/>
</dbReference>
<dbReference type="EMBL" id="FQVN01000001">
    <property type="protein sequence ID" value="SHE74521.1"/>
    <property type="molecule type" value="Genomic_DNA"/>
</dbReference>
<dbReference type="InterPro" id="IPR038375">
    <property type="entry name" value="NDUFAF7_sf"/>
</dbReference>
<dbReference type="Proteomes" id="UP000184501">
    <property type="component" value="Unassembled WGS sequence"/>
</dbReference>
<dbReference type="PANTHER" id="PTHR12049:SF7">
    <property type="entry name" value="PROTEIN ARGININE METHYLTRANSFERASE NDUFAF7, MITOCHONDRIAL"/>
    <property type="match status" value="1"/>
</dbReference>
<dbReference type="Gene3D" id="3.40.50.12710">
    <property type="match status" value="1"/>
</dbReference>
<gene>
    <name evidence="4" type="ORF">SAMN05444320_101951</name>
</gene>
<evidence type="ECO:0000256" key="3">
    <source>
        <dbReference type="SAM" id="MobiDB-lite"/>
    </source>
</evidence>
<evidence type="ECO:0000256" key="1">
    <source>
        <dbReference type="ARBA" id="ARBA00022603"/>
    </source>
</evidence>
<protein>
    <submittedName>
        <fullName evidence="4">SAM-dependent methyltransferase, MidA family</fullName>
    </submittedName>
</protein>
<dbReference type="InterPro" id="IPR029063">
    <property type="entry name" value="SAM-dependent_MTases_sf"/>
</dbReference>
<keyword evidence="2 4" id="KW-0808">Transferase</keyword>
<sequence length="371" mass="39308">MGGPDSLATTRNRRDGRGRAPRGGAVPYRRRVRRNWRDAWQDALYGPDGFFGRGERPAAHFRTAPLVGPEFAEAVLALLDRVDAGLDRPSRLDFVDVGAGGGELATAVAERAPAALRRRLRVVAVEIRPPDKGNPAVTWRGEPPEEVTGLLVGHEWLDAVPCPVTTVHCGQIVHVAVDSLGGEGIGEPVSERHRAWLERWWPTRAEGERAEAGVERDLAWADTVRRVRAGAALAVDYGHRKADRLAGRHRAGTLAAYRGGQLVRPVPDGTCDITAHVAMDACAAAGAAAGATSSALVGQRDALAALGLDETPPPAALAVSNPTAWLSATARAGRVAELRDATGLGRFGWLLQTTAGAGAEELLPGLPPWHP</sequence>
<dbReference type="STRING" id="2017.SAMN05444320_101951"/>
<reference evidence="4 5" key="1">
    <citation type="submission" date="2016-11" db="EMBL/GenBank/DDBJ databases">
        <authorList>
            <person name="Jaros S."/>
            <person name="Januszkiewicz K."/>
            <person name="Wedrychowicz H."/>
        </authorList>
    </citation>
    <scope>NUCLEOTIDE SEQUENCE [LARGE SCALE GENOMIC DNA]</scope>
    <source>
        <strain evidence="4 5">DSM 44523</strain>
    </source>
</reference>
<evidence type="ECO:0000313" key="5">
    <source>
        <dbReference type="Proteomes" id="UP000184501"/>
    </source>
</evidence>
<evidence type="ECO:0000256" key="2">
    <source>
        <dbReference type="ARBA" id="ARBA00022679"/>
    </source>
</evidence>
<dbReference type="GO" id="GO:0032259">
    <property type="term" value="P:methylation"/>
    <property type="evidence" value="ECO:0007669"/>
    <property type="project" value="UniProtKB-KW"/>
</dbReference>